<evidence type="ECO:0000313" key="3">
    <source>
        <dbReference type="Proteomes" id="UP000775213"/>
    </source>
</evidence>
<evidence type="ECO:0000256" key="1">
    <source>
        <dbReference type="SAM" id="MobiDB-lite"/>
    </source>
</evidence>
<dbReference type="AlphaFoldDB" id="A0AAV7GJB4"/>
<evidence type="ECO:0000313" key="2">
    <source>
        <dbReference type="EMBL" id="KAH0461940.1"/>
    </source>
</evidence>
<gene>
    <name evidence="2" type="ORF">IEQ34_009515</name>
</gene>
<keyword evidence="3" id="KW-1185">Reference proteome</keyword>
<reference evidence="2 3" key="1">
    <citation type="journal article" date="2021" name="Hortic Res">
        <title>Chromosome-scale assembly of the Dendrobium chrysotoxum genome enhances the understanding of orchid evolution.</title>
        <authorList>
            <person name="Zhang Y."/>
            <person name="Zhang G.Q."/>
            <person name="Zhang D."/>
            <person name="Liu X.D."/>
            <person name="Xu X.Y."/>
            <person name="Sun W.H."/>
            <person name="Yu X."/>
            <person name="Zhu X."/>
            <person name="Wang Z.W."/>
            <person name="Zhao X."/>
            <person name="Zhong W.Y."/>
            <person name="Chen H."/>
            <person name="Yin W.L."/>
            <person name="Huang T."/>
            <person name="Niu S.C."/>
            <person name="Liu Z.J."/>
        </authorList>
    </citation>
    <scope>NUCLEOTIDE SEQUENCE [LARGE SCALE GENOMIC DNA]</scope>
    <source>
        <strain evidence="2">Lindl</strain>
    </source>
</reference>
<dbReference type="EMBL" id="JAGFBR010000009">
    <property type="protein sequence ID" value="KAH0461940.1"/>
    <property type="molecule type" value="Genomic_DNA"/>
</dbReference>
<comment type="caution">
    <text evidence="2">The sequence shown here is derived from an EMBL/GenBank/DDBJ whole genome shotgun (WGS) entry which is preliminary data.</text>
</comment>
<feature type="region of interest" description="Disordered" evidence="1">
    <location>
        <begin position="1"/>
        <end position="32"/>
    </location>
</feature>
<dbReference type="Proteomes" id="UP000775213">
    <property type="component" value="Unassembled WGS sequence"/>
</dbReference>
<accession>A0AAV7GJB4</accession>
<proteinExistence type="predicted"/>
<organism evidence="2 3">
    <name type="scientific">Dendrobium chrysotoxum</name>
    <name type="common">Orchid</name>
    <dbReference type="NCBI Taxonomy" id="161865"/>
    <lineage>
        <taxon>Eukaryota</taxon>
        <taxon>Viridiplantae</taxon>
        <taxon>Streptophyta</taxon>
        <taxon>Embryophyta</taxon>
        <taxon>Tracheophyta</taxon>
        <taxon>Spermatophyta</taxon>
        <taxon>Magnoliopsida</taxon>
        <taxon>Liliopsida</taxon>
        <taxon>Asparagales</taxon>
        <taxon>Orchidaceae</taxon>
        <taxon>Epidendroideae</taxon>
        <taxon>Malaxideae</taxon>
        <taxon>Dendrobiinae</taxon>
        <taxon>Dendrobium</taxon>
    </lineage>
</organism>
<sequence>MRLLGEPEGEGPDLTSPNINGMHQDGKDDVDVGSFETGSSFFNRFDAEAGVVGVATEEFERVVQVDGGGGRV</sequence>
<protein>
    <submittedName>
        <fullName evidence="2">Uncharacterized protein</fullName>
    </submittedName>
</protein>
<name>A0AAV7GJB4_DENCH</name>